<dbReference type="GO" id="GO:0005524">
    <property type="term" value="F:ATP binding"/>
    <property type="evidence" value="ECO:0007669"/>
    <property type="project" value="UniProtKB-KW"/>
</dbReference>
<dbReference type="Proteomes" id="UP000215144">
    <property type="component" value="Chromosome 1"/>
</dbReference>
<organism evidence="2 3">
    <name type="scientific">Streptococcus acidominimus</name>
    <dbReference type="NCBI Taxonomy" id="1326"/>
    <lineage>
        <taxon>Bacteria</taxon>
        <taxon>Bacillati</taxon>
        <taxon>Bacillota</taxon>
        <taxon>Bacilli</taxon>
        <taxon>Lactobacillales</taxon>
        <taxon>Streptococcaceae</taxon>
        <taxon>Streptococcus</taxon>
    </lineage>
</organism>
<dbReference type="Pfam" id="PF00005">
    <property type="entry name" value="ABC_tran"/>
    <property type="match status" value="1"/>
</dbReference>
<dbReference type="KEGG" id="saco:SAME_01402"/>
<protein>
    <submittedName>
        <fullName evidence="2">YbbL ABC transporter ATP-binding protein</fullName>
    </submittedName>
</protein>
<dbReference type="OrthoDB" id="9785080at2"/>
<dbReference type="PANTHER" id="PTHR24220">
    <property type="entry name" value="IMPORT ATP-BINDING PROTEIN"/>
    <property type="match status" value="1"/>
</dbReference>
<dbReference type="InterPro" id="IPR003439">
    <property type="entry name" value="ABC_transporter-like_ATP-bd"/>
</dbReference>
<dbReference type="CDD" id="cd00267">
    <property type="entry name" value="ABC_ATPase"/>
    <property type="match status" value="1"/>
</dbReference>
<dbReference type="EMBL" id="LT906454">
    <property type="protein sequence ID" value="SNV41779.1"/>
    <property type="molecule type" value="Genomic_DNA"/>
</dbReference>
<reference evidence="2 3" key="1">
    <citation type="submission" date="2017-06" db="EMBL/GenBank/DDBJ databases">
        <authorList>
            <consortium name="Pathogen Informatics"/>
        </authorList>
    </citation>
    <scope>NUCLEOTIDE SEQUENCE [LARGE SCALE GENOMIC DNA]</scope>
    <source>
        <strain evidence="2 3">NCTC11291</strain>
    </source>
</reference>
<dbReference type="GO" id="GO:0016887">
    <property type="term" value="F:ATP hydrolysis activity"/>
    <property type="evidence" value="ECO:0007669"/>
    <property type="project" value="InterPro"/>
</dbReference>
<dbReference type="GO" id="GO:0022857">
    <property type="term" value="F:transmembrane transporter activity"/>
    <property type="evidence" value="ECO:0007669"/>
    <property type="project" value="TreeGrafter"/>
</dbReference>
<dbReference type="SUPFAM" id="SSF52540">
    <property type="entry name" value="P-loop containing nucleoside triphosphate hydrolases"/>
    <property type="match status" value="1"/>
</dbReference>
<accession>A0A239X5F3</accession>
<keyword evidence="2" id="KW-0067">ATP-binding</keyword>
<feature type="domain" description="ABC transporter" evidence="1">
    <location>
        <begin position="1"/>
        <end position="29"/>
    </location>
</feature>
<dbReference type="InterPro" id="IPR015854">
    <property type="entry name" value="ABC_transpr_LolD-like"/>
</dbReference>
<evidence type="ECO:0000313" key="3">
    <source>
        <dbReference type="Proteomes" id="UP000215144"/>
    </source>
</evidence>
<proteinExistence type="predicted"/>
<dbReference type="GO" id="GO:0005886">
    <property type="term" value="C:plasma membrane"/>
    <property type="evidence" value="ECO:0007669"/>
    <property type="project" value="TreeGrafter"/>
</dbReference>
<sequence length="84" mass="9386">MSGGEKQRVALIRNLLFEPEALLLDEVTAGLDAKTKAIVHQLIDNYRKSGKTVIKVTHDQSEIDAAERLITIEEGKLINDKCLR</sequence>
<dbReference type="Gene3D" id="3.40.50.300">
    <property type="entry name" value="P-loop containing nucleotide triphosphate hydrolases"/>
    <property type="match status" value="1"/>
</dbReference>
<dbReference type="InterPro" id="IPR027417">
    <property type="entry name" value="P-loop_NTPase"/>
</dbReference>
<keyword evidence="2" id="KW-0547">Nucleotide-binding</keyword>
<evidence type="ECO:0000313" key="2">
    <source>
        <dbReference type="EMBL" id="SNV41779.1"/>
    </source>
</evidence>
<dbReference type="PANTHER" id="PTHR24220:SF692">
    <property type="entry name" value="ABC TRANSPORTER DOMAIN-CONTAINING PROTEIN"/>
    <property type="match status" value="1"/>
</dbReference>
<dbReference type="AlphaFoldDB" id="A0A239X5F3"/>
<gene>
    <name evidence="2" type="primary">ybbL_2</name>
    <name evidence="2" type="ORF">SAMEA4504048_01402</name>
</gene>
<name>A0A239X5F3_STRAI</name>
<evidence type="ECO:0000259" key="1">
    <source>
        <dbReference type="Pfam" id="PF00005"/>
    </source>
</evidence>